<dbReference type="InterPro" id="IPR013656">
    <property type="entry name" value="PAS_4"/>
</dbReference>
<dbReference type="SUPFAM" id="SSF55073">
    <property type="entry name" value="Nucleotide cyclase"/>
    <property type="match status" value="1"/>
</dbReference>
<organism evidence="11 12">
    <name type="scientific">Rhodanobacter glycinis</name>
    <dbReference type="NCBI Taxonomy" id="582702"/>
    <lineage>
        <taxon>Bacteria</taxon>
        <taxon>Pseudomonadati</taxon>
        <taxon>Pseudomonadota</taxon>
        <taxon>Gammaproteobacteria</taxon>
        <taxon>Lysobacterales</taxon>
        <taxon>Rhodanobacteraceae</taxon>
        <taxon>Rhodanobacter</taxon>
    </lineage>
</organism>
<keyword evidence="4 7" id="KW-0812">Transmembrane</keyword>
<feature type="transmembrane region" description="Helical" evidence="7">
    <location>
        <begin position="233"/>
        <end position="258"/>
    </location>
</feature>
<dbReference type="Gene3D" id="3.30.450.20">
    <property type="entry name" value="PAS domain"/>
    <property type="match status" value="2"/>
</dbReference>
<dbReference type="NCBIfam" id="TIGR00229">
    <property type="entry name" value="sensory_box"/>
    <property type="match status" value="2"/>
</dbReference>
<feature type="domain" description="GGDEF" evidence="10">
    <location>
        <begin position="585"/>
        <end position="717"/>
    </location>
</feature>
<evidence type="ECO:0000256" key="7">
    <source>
        <dbReference type="SAM" id="Phobius"/>
    </source>
</evidence>
<proteinExistence type="predicted"/>
<evidence type="ECO:0000256" key="4">
    <source>
        <dbReference type="ARBA" id="ARBA00022692"/>
    </source>
</evidence>
<dbReference type="SUPFAM" id="SSF55785">
    <property type="entry name" value="PYP-like sensor domain (PAS domain)"/>
    <property type="match status" value="2"/>
</dbReference>
<dbReference type="GO" id="GO:0003824">
    <property type="term" value="F:catalytic activity"/>
    <property type="evidence" value="ECO:0007669"/>
    <property type="project" value="UniProtKB-ARBA"/>
</dbReference>
<dbReference type="PROSITE" id="PS50112">
    <property type="entry name" value="PAS"/>
    <property type="match status" value="2"/>
</dbReference>
<evidence type="ECO:0000256" key="1">
    <source>
        <dbReference type="ARBA" id="ARBA00001946"/>
    </source>
</evidence>
<evidence type="ECO:0000256" key="5">
    <source>
        <dbReference type="ARBA" id="ARBA00022989"/>
    </source>
</evidence>
<dbReference type="PROSITE" id="PS51257">
    <property type="entry name" value="PROKAR_LIPOPROTEIN"/>
    <property type="match status" value="1"/>
</dbReference>
<dbReference type="InterPro" id="IPR001610">
    <property type="entry name" value="PAC"/>
</dbReference>
<dbReference type="GO" id="GO:0005886">
    <property type="term" value="C:plasma membrane"/>
    <property type="evidence" value="ECO:0007669"/>
    <property type="project" value="UniProtKB-SubCell"/>
</dbReference>
<feature type="domain" description="PAS" evidence="8">
    <location>
        <begin position="304"/>
        <end position="373"/>
    </location>
</feature>
<feature type="transmembrane region" description="Helical" evidence="7">
    <location>
        <begin position="12"/>
        <end position="32"/>
    </location>
</feature>
<comment type="subcellular location">
    <subcellularLocation>
        <location evidence="2">Cell membrane</location>
        <topology evidence="2">Multi-pass membrane protein</topology>
    </subcellularLocation>
</comment>
<keyword evidence="5 7" id="KW-1133">Transmembrane helix</keyword>
<accession>A0A502CDF3</accession>
<evidence type="ECO:0000259" key="8">
    <source>
        <dbReference type="PROSITE" id="PS50112"/>
    </source>
</evidence>
<dbReference type="AlphaFoldDB" id="A0A502CDF3"/>
<dbReference type="InterPro" id="IPR000160">
    <property type="entry name" value="GGDEF_dom"/>
</dbReference>
<dbReference type="Gene3D" id="3.30.70.270">
    <property type="match status" value="1"/>
</dbReference>
<evidence type="ECO:0000259" key="10">
    <source>
        <dbReference type="PROSITE" id="PS50887"/>
    </source>
</evidence>
<feature type="domain" description="PAC" evidence="9">
    <location>
        <begin position="500"/>
        <end position="553"/>
    </location>
</feature>
<evidence type="ECO:0000256" key="6">
    <source>
        <dbReference type="ARBA" id="ARBA00023136"/>
    </source>
</evidence>
<dbReference type="CDD" id="cd00130">
    <property type="entry name" value="PAS"/>
    <property type="match status" value="1"/>
</dbReference>
<dbReference type="SMART" id="SM00086">
    <property type="entry name" value="PAC"/>
    <property type="match status" value="1"/>
</dbReference>
<dbReference type="InterPro" id="IPR013655">
    <property type="entry name" value="PAS_fold_3"/>
</dbReference>
<evidence type="ECO:0000313" key="12">
    <source>
        <dbReference type="Proteomes" id="UP000319486"/>
    </source>
</evidence>
<evidence type="ECO:0000256" key="3">
    <source>
        <dbReference type="ARBA" id="ARBA00022475"/>
    </source>
</evidence>
<dbReference type="Proteomes" id="UP000319486">
    <property type="component" value="Unassembled WGS sequence"/>
</dbReference>
<dbReference type="Pfam" id="PF00990">
    <property type="entry name" value="GGDEF"/>
    <property type="match status" value="1"/>
</dbReference>
<dbReference type="InterPro" id="IPR052155">
    <property type="entry name" value="Biofilm_reg_signaling"/>
</dbReference>
<dbReference type="Pfam" id="PF08447">
    <property type="entry name" value="PAS_3"/>
    <property type="match status" value="1"/>
</dbReference>
<keyword evidence="3" id="KW-1003">Cell membrane</keyword>
<evidence type="ECO:0000313" key="11">
    <source>
        <dbReference type="EMBL" id="TPG09816.1"/>
    </source>
</evidence>
<sequence>MRRLLPSISLAVLLRAAAIAVLVFASCVYSLALARSTGSAPSLWIANGILVGGLLRLPKRDWWPYLLFGFAGTVGAQLVLHISPLVALELAATDTLEILIVSGAIRRQFPEIPRDVSYPNLSRVALASTLVACVPSALLAGLTIHIAQGTPLLAYAETWYRAHVFGIVIVATLTWVAFIKKWRIFGAPGKRWPFVRDMALLAGTTFAVFAQSRYPLLFLIYAPLLLAVFRHRFAGLVVGIALIAAITNIATALGSGPFNLILDGSRTEHALLAQVFLAMVCLISVPLALILAERRHLEAKVRESELRYRILADYAGDLVMRIRPDGQRRYVSPSIKDLLGWSVEDFSVPRPDLIHPDDRERVAQAVAELHRAGGSTMTTYRIRHKDSHYVWFEALARLVPSPDGDGVMEIIYTGRDVTQRVTAEQALADSERRLRTITDNVPAVIAHVDASERYTFINAYVEQVSGDDPREMIGKTMHEVRGEQIYGDLKGHIATALGGGTAMFEYEADYKGRHLCFQTNFVPDRDPEGCVRGFYALTTDITHIKDVEQELSRLARFDTLTGLANRRHFDERIAMLLLQKYRQRSPLLLMMIDVDHFKRINDSWGHGVGDEVLKAVGQRIQACLRKNDLVARLGGDEFVALIEDVESSSIAEELARKIQAAMKREIAVGAVRVKMTLSIGVAFCQSVASADAFMHIADTALYEAKADGRNTFRMAMHEPGFSQEPVLASNGVSFR</sequence>
<feature type="transmembrane region" description="Helical" evidence="7">
    <location>
        <begin position="159"/>
        <end position="178"/>
    </location>
</feature>
<name>A0A502CDF3_9GAMM</name>
<dbReference type="PANTHER" id="PTHR44757">
    <property type="entry name" value="DIGUANYLATE CYCLASE DGCP"/>
    <property type="match status" value="1"/>
</dbReference>
<evidence type="ECO:0000256" key="2">
    <source>
        <dbReference type="ARBA" id="ARBA00004651"/>
    </source>
</evidence>
<dbReference type="FunFam" id="3.30.70.270:FF:000001">
    <property type="entry name" value="Diguanylate cyclase domain protein"/>
    <property type="match status" value="1"/>
</dbReference>
<feature type="domain" description="PAC" evidence="9">
    <location>
        <begin position="376"/>
        <end position="429"/>
    </location>
</feature>
<dbReference type="EMBL" id="RCZO01000004">
    <property type="protein sequence ID" value="TPG09816.1"/>
    <property type="molecule type" value="Genomic_DNA"/>
</dbReference>
<reference evidence="11 12" key="1">
    <citation type="journal article" date="2019" name="Environ. Microbiol.">
        <title>Species interactions and distinct microbial communities in high Arctic permafrost affected cryosols are associated with the CH4 and CO2 gas fluxes.</title>
        <authorList>
            <person name="Altshuler I."/>
            <person name="Hamel J."/>
            <person name="Turney S."/>
            <person name="Magnuson E."/>
            <person name="Levesque R."/>
            <person name="Greer C."/>
            <person name="Whyte L.G."/>
        </authorList>
    </citation>
    <scope>NUCLEOTIDE SEQUENCE [LARGE SCALE GENOMIC DNA]</scope>
    <source>
        <strain evidence="11 12">S13Y</strain>
    </source>
</reference>
<feature type="transmembrane region" description="Helical" evidence="7">
    <location>
        <begin position="38"/>
        <end position="55"/>
    </location>
</feature>
<protein>
    <submittedName>
        <fullName evidence="11">Sensor domain-containing diguanylate cyclase</fullName>
    </submittedName>
</protein>
<dbReference type="Pfam" id="PF05231">
    <property type="entry name" value="MASE1"/>
    <property type="match status" value="1"/>
</dbReference>
<dbReference type="Pfam" id="PF08448">
    <property type="entry name" value="PAS_4"/>
    <property type="match status" value="1"/>
</dbReference>
<keyword evidence="6 7" id="KW-0472">Membrane</keyword>
<feature type="transmembrane region" description="Helical" evidence="7">
    <location>
        <begin position="62"/>
        <end position="80"/>
    </location>
</feature>
<dbReference type="PROSITE" id="PS50113">
    <property type="entry name" value="PAC"/>
    <property type="match status" value="2"/>
</dbReference>
<dbReference type="PANTHER" id="PTHR44757:SF2">
    <property type="entry name" value="BIOFILM ARCHITECTURE MAINTENANCE PROTEIN MBAA"/>
    <property type="match status" value="1"/>
</dbReference>
<dbReference type="SMART" id="SM00091">
    <property type="entry name" value="PAS"/>
    <property type="match status" value="2"/>
</dbReference>
<keyword evidence="12" id="KW-1185">Reference proteome</keyword>
<comment type="cofactor">
    <cofactor evidence="1">
        <name>Mg(2+)</name>
        <dbReference type="ChEBI" id="CHEBI:18420"/>
    </cofactor>
</comment>
<dbReference type="NCBIfam" id="TIGR00254">
    <property type="entry name" value="GGDEF"/>
    <property type="match status" value="1"/>
</dbReference>
<dbReference type="RefSeq" id="WP_140651726.1">
    <property type="nucleotide sequence ID" value="NZ_RCZO01000004.1"/>
</dbReference>
<dbReference type="InterPro" id="IPR029787">
    <property type="entry name" value="Nucleotide_cyclase"/>
</dbReference>
<dbReference type="InterPro" id="IPR000700">
    <property type="entry name" value="PAS-assoc_C"/>
</dbReference>
<dbReference type="SMART" id="SM00267">
    <property type="entry name" value="GGDEF"/>
    <property type="match status" value="1"/>
</dbReference>
<feature type="domain" description="PAS" evidence="8">
    <location>
        <begin position="430"/>
        <end position="500"/>
    </location>
</feature>
<dbReference type="InterPro" id="IPR035965">
    <property type="entry name" value="PAS-like_dom_sf"/>
</dbReference>
<feature type="transmembrane region" description="Helical" evidence="7">
    <location>
        <begin position="270"/>
        <end position="292"/>
    </location>
</feature>
<evidence type="ECO:0000259" key="9">
    <source>
        <dbReference type="PROSITE" id="PS50113"/>
    </source>
</evidence>
<feature type="transmembrane region" description="Helical" evidence="7">
    <location>
        <begin position="125"/>
        <end position="147"/>
    </location>
</feature>
<comment type="caution">
    <text evidence="11">The sequence shown here is derived from an EMBL/GenBank/DDBJ whole genome shotgun (WGS) entry which is preliminary data.</text>
</comment>
<dbReference type="PROSITE" id="PS50887">
    <property type="entry name" value="GGDEF"/>
    <property type="match status" value="1"/>
</dbReference>
<gene>
    <name evidence="11" type="ORF">EAH88_09135</name>
</gene>
<feature type="transmembrane region" description="Helical" evidence="7">
    <location>
        <begin position="199"/>
        <end position="221"/>
    </location>
</feature>
<dbReference type="CDD" id="cd01949">
    <property type="entry name" value="GGDEF"/>
    <property type="match status" value="1"/>
</dbReference>
<dbReference type="InterPro" id="IPR043128">
    <property type="entry name" value="Rev_trsase/Diguanyl_cyclase"/>
</dbReference>
<dbReference type="InterPro" id="IPR007895">
    <property type="entry name" value="MASE1"/>
</dbReference>
<dbReference type="InterPro" id="IPR000014">
    <property type="entry name" value="PAS"/>
</dbReference>